<dbReference type="Proteomes" id="UP000324222">
    <property type="component" value="Unassembled WGS sequence"/>
</dbReference>
<accession>A0A5B7JTR0</accession>
<dbReference type="AlphaFoldDB" id="A0A5B7JTR0"/>
<keyword evidence="3" id="KW-1185">Reference proteome</keyword>
<dbReference type="EMBL" id="VSRR010110961">
    <property type="protein sequence ID" value="MPC97676.1"/>
    <property type="molecule type" value="Genomic_DNA"/>
</dbReference>
<keyword evidence="1" id="KW-0812">Transmembrane</keyword>
<proteinExistence type="predicted"/>
<sequence length="78" mass="8850">MQAPHPTSTKRRVRHTYWPLVVKAAETSATFTRQQLSLPLLLLLLPPLPLLLLPLLLLLLLLINLTVWCEKAICGNWS</sequence>
<organism evidence="2 3">
    <name type="scientific">Portunus trituberculatus</name>
    <name type="common">Swimming crab</name>
    <name type="synonym">Neptunus trituberculatus</name>
    <dbReference type="NCBI Taxonomy" id="210409"/>
    <lineage>
        <taxon>Eukaryota</taxon>
        <taxon>Metazoa</taxon>
        <taxon>Ecdysozoa</taxon>
        <taxon>Arthropoda</taxon>
        <taxon>Crustacea</taxon>
        <taxon>Multicrustacea</taxon>
        <taxon>Malacostraca</taxon>
        <taxon>Eumalacostraca</taxon>
        <taxon>Eucarida</taxon>
        <taxon>Decapoda</taxon>
        <taxon>Pleocyemata</taxon>
        <taxon>Brachyura</taxon>
        <taxon>Eubrachyura</taxon>
        <taxon>Portunoidea</taxon>
        <taxon>Portunidae</taxon>
        <taxon>Portuninae</taxon>
        <taxon>Portunus</taxon>
    </lineage>
</organism>
<comment type="caution">
    <text evidence="2">The sequence shown here is derived from an EMBL/GenBank/DDBJ whole genome shotgun (WGS) entry which is preliminary data.</text>
</comment>
<keyword evidence="1" id="KW-0472">Membrane</keyword>
<evidence type="ECO:0000313" key="2">
    <source>
        <dbReference type="EMBL" id="MPC97676.1"/>
    </source>
</evidence>
<evidence type="ECO:0000256" key="1">
    <source>
        <dbReference type="SAM" id="Phobius"/>
    </source>
</evidence>
<protein>
    <submittedName>
        <fullName evidence="2">Uncharacterized protein</fullName>
    </submittedName>
</protein>
<name>A0A5B7JTR0_PORTR</name>
<evidence type="ECO:0000313" key="3">
    <source>
        <dbReference type="Proteomes" id="UP000324222"/>
    </source>
</evidence>
<gene>
    <name evidence="2" type="ORF">E2C01_093000</name>
</gene>
<keyword evidence="1" id="KW-1133">Transmembrane helix</keyword>
<feature type="transmembrane region" description="Helical" evidence="1">
    <location>
        <begin position="40"/>
        <end position="63"/>
    </location>
</feature>
<reference evidence="2 3" key="1">
    <citation type="submission" date="2019-05" db="EMBL/GenBank/DDBJ databases">
        <title>Another draft genome of Portunus trituberculatus and its Hox gene families provides insights of decapod evolution.</title>
        <authorList>
            <person name="Jeong J.-H."/>
            <person name="Song I."/>
            <person name="Kim S."/>
            <person name="Choi T."/>
            <person name="Kim D."/>
            <person name="Ryu S."/>
            <person name="Kim W."/>
        </authorList>
    </citation>
    <scope>NUCLEOTIDE SEQUENCE [LARGE SCALE GENOMIC DNA]</scope>
    <source>
        <tissue evidence="2">Muscle</tissue>
    </source>
</reference>